<name>A0A6N8FBQ3_9GAMM</name>
<dbReference type="InterPro" id="IPR020845">
    <property type="entry name" value="AMP-binding_CS"/>
</dbReference>
<dbReference type="AlphaFoldDB" id="A0A6N8FBQ3"/>
<dbReference type="Gene3D" id="3.40.50.12780">
    <property type="entry name" value="N-terminal domain of ligase-like"/>
    <property type="match status" value="1"/>
</dbReference>
<evidence type="ECO:0000313" key="4">
    <source>
        <dbReference type="Proteomes" id="UP000439994"/>
    </source>
</evidence>
<feature type="domain" description="AMP-dependent synthetase/ligase" evidence="1">
    <location>
        <begin position="15"/>
        <end position="242"/>
    </location>
</feature>
<feature type="domain" description="AMP-binding enzyme C-terminal" evidence="2">
    <location>
        <begin position="297"/>
        <end position="374"/>
    </location>
</feature>
<evidence type="ECO:0000313" key="3">
    <source>
        <dbReference type="EMBL" id="MUH72959.1"/>
    </source>
</evidence>
<dbReference type="SUPFAM" id="SSF56801">
    <property type="entry name" value="Acetyl-CoA synthetase-like"/>
    <property type="match status" value="1"/>
</dbReference>
<evidence type="ECO:0000259" key="1">
    <source>
        <dbReference type="Pfam" id="PF00501"/>
    </source>
</evidence>
<dbReference type="EMBL" id="WOCD01000005">
    <property type="protein sequence ID" value="MUH72959.1"/>
    <property type="molecule type" value="Genomic_DNA"/>
</dbReference>
<dbReference type="InterPro" id="IPR045851">
    <property type="entry name" value="AMP-bd_C_sf"/>
</dbReference>
<sequence length="461" mass="50643">MDLLSTQNREFLDFDPPSQQDTCAYFHTGGTTGLPKLAKHSHLNQLTNGAQVNLISPAEPGDTIFVGLPIFHVNAAVATGIAPIMNRSKILLASPAGYRGKNIISHLPDLIEGFQVGLMMAVPTVYSSLLLELEKNSLASEKLQSLKLAISGAAPLSSELKKQFISKSGVNLIEGYGLTESSSVCTLMPVKNINKKESVGLKIPGMTLKILSFSEQNNEVMECSNDQVGEIVINGNNVFSGYVENIHNENLFVEYEGRRYIRTGDLGSLDEHGYLSLAGRQKEIIIRGGHNIDPKMIEDIAYQHPLVSLAAAVPKPDTYAGEVPVLYVTPTSDSDKERLQKEITVFMKDRTPERAAIPKEVLVIGEMPLTAVGKIFKPKLVCDQITAVINAHLTDILKSEDYIVQTSPTKKRGIFSVIHLQAYLSKELVEKVEDKLTPFAFQYQIEIQNNNKSTHIEATTL</sequence>
<keyword evidence="4" id="KW-1185">Reference proteome</keyword>
<dbReference type="Proteomes" id="UP000439994">
    <property type="component" value="Unassembled WGS sequence"/>
</dbReference>
<dbReference type="Pfam" id="PF00501">
    <property type="entry name" value="AMP-binding"/>
    <property type="match status" value="1"/>
</dbReference>
<dbReference type="PANTHER" id="PTHR43767:SF1">
    <property type="entry name" value="NONRIBOSOMAL PEPTIDE SYNTHASE PES1 (EUROFUNG)-RELATED"/>
    <property type="match status" value="1"/>
</dbReference>
<proteinExistence type="predicted"/>
<protein>
    <submittedName>
        <fullName evidence="3">AMP-binding protein</fullName>
    </submittedName>
</protein>
<dbReference type="GO" id="GO:0016878">
    <property type="term" value="F:acid-thiol ligase activity"/>
    <property type="evidence" value="ECO:0007669"/>
    <property type="project" value="UniProtKB-ARBA"/>
</dbReference>
<organism evidence="3 4">
    <name type="scientific">Psychrosphaera haliotis</name>
    <dbReference type="NCBI Taxonomy" id="555083"/>
    <lineage>
        <taxon>Bacteria</taxon>
        <taxon>Pseudomonadati</taxon>
        <taxon>Pseudomonadota</taxon>
        <taxon>Gammaproteobacteria</taxon>
        <taxon>Alteromonadales</taxon>
        <taxon>Pseudoalteromonadaceae</taxon>
        <taxon>Psychrosphaera</taxon>
    </lineage>
</organism>
<reference evidence="3 4" key="1">
    <citation type="submission" date="2019-11" db="EMBL/GenBank/DDBJ databases">
        <title>P. haliotis isolates from Z. marina roots.</title>
        <authorList>
            <person name="Cohen M."/>
            <person name="Jospin G."/>
            <person name="Eisen J.A."/>
            <person name="Coil D.A."/>
        </authorList>
    </citation>
    <scope>NUCLEOTIDE SEQUENCE [LARGE SCALE GENOMIC DNA]</scope>
    <source>
        <strain evidence="3 4">UCD-MCMsp1aY</strain>
    </source>
</reference>
<comment type="caution">
    <text evidence="3">The sequence shown here is derived from an EMBL/GenBank/DDBJ whole genome shotgun (WGS) entry which is preliminary data.</text>
</comment>
<dbReference type="Pfam" id="PF13193">
    <property type="entry name" value="AMP-binding_C"/>
    <property type="match status" value="1"/>
</dbReference>
<dbReference type="InterPro" id="IPR042099">
    <property type="entry name" value="ANL_N_sf"/>
</dbReference>
<dbReference type="PROSITE" id="PS00455">
    <property type="entry name" value="AMP_BINDING"/>
    <property type="match status" value="1"/>
</dbReference>
<gene>
    <name evidence="3" type="ORF">GNP35_10980</name>
</gene>
<evidence type="ECO:0000259" key="2">
    <source>
        <dbReference type="Pfam" id="PF13193"/>
    </source>
</evidence>
<dbReference type="InterPro" id="IPR025110">
    <property type="entry name" value="AMP-bd_C"/>
</dbReference>
<dbReference type="PANTHER" id="PTHR43767">
    <property type="entry name" value="LONG-CHAIN-FATTY-ACID--COA LIGASE"/>
    <property type="match status" value="1"/>
</dbReference>
<dbReference type="InterPro" id="IPR050237">
    <property type="entry name" value="ATP-dep_AMP-bd_enzyme"/>
</dbReference>
<dbReference type="Gene3D" id="3.30.300.30">
    <property type="match status" value="1"/>
</dbReference>
<dbReference type="OrthoDB" id="9803968at2"/>
<accession>A0A6N8FBQ3</accession>
<dbReference type="InterPro" id="IPR000873">
    <property type="entry name" value="AMP-dep_synth/lig_dom"/>
</dbReference>